<evidence type="ECO:0000256" key="6">
    <source>
        <dbReference type="ARBA" id="ARBA00022692"/>
    </source>
</evidence>
<dbReference type="Pfam" id="PF16212">
    <property type="entry name" value="PhoLip_ATPase_C"/>
    <property type="match status" value="1"/>
</dbReference>
<evidence type="ECO:0000256" key="17">
    <source>
        <dbReference type="PIRSR" id="PIRSR606539-2"/>
    </source>
</evidence>
<feature type="binding site" evidence="17">
    <location>
        <position position="681"/>
    </location>
    <ligand>
        <name>ATP</name>
        <dbReference type="ChEBI" id="CHEBI:30616"/>
    </ligand>
</feature>
<evidence type="ECO:0000256" key="13">
    <source>
        <dbReference type="ARBA" id="ARBA00023136"/>
    </source>
</evidence>
<comment type="similarity">
    <text evidence="4 19">Belongs to the cation transport ATPase (P-type) (TC 3.A.3) family. Type IV subfamily.</text>
</comment>
<dbReference type="InterPro" id="IPR023299">
    <property type="entry name" value="ATPase_P-typ_cyto_dom_N"/>
</dbReference>
<dbReference type="NCBIfam" id="TIGR01652">
    <property type="entry name" value="ATPase-Plipid"/>
    <property type="match status" value="1"/>
</dbReference>
<evidence type="ECO:0000256" key="8">
    <source>
        <dbReference type="ARBA" id="ARBA00022741"/>
    </source>
</evidence>
<feature type="binding site" evidence="17">
    <location>
        <position position="372"/>
    </location>
    <ligand>
        <name>ATP</name>
        <dbReference type="ChEBI" id="CHEBI:30616"/>
    </ligand>
</feature>
<evidence type="ECO:0000256" key="10">
    <source>
        <dbReference type="ARBA" id="ARBA00022842"/>
    </source>
</evidence>
<feature type="transmembrane region" description="Helical" evidence="19">
    <location>
        <begin position="20"/>
        <end position="49"/>
    </location>
</feature>
<dbReference type="PANTHER" id="PTHR24092:SF59">
    <property type="entry name" value="PHOSPHOLIPID-TRANSPORTING ATPASE"/>
    <property type="match status" value="1"/>
</dbReference>
<dbReference type="Ensembl" id="ENSCAFT00030035671.1">
    <property type="protein sequence ID" value="ENSCAFP00030031107.1"/>
    <property type="gene ID" value="ENSCAFG00030012965.1"/>
</dbReference>
<dbReference type="PANTHER" id="PTHR24092">
    <property type="entry name" value="PROBABLE PHOSPHOLIPID-TRANSPORTING ATPASE"/>
    <property type="match status" value="1"/>
</dbReference>
<reference evidence="22" key="2">
    <citation type="submission" date="2025-08" db="UniProtKB">
        <authorList>
            <consortium name="Ensembl"/>
        </authorList>
    </citation>
    <scope>IDENTIFICATION</scope>
</reference>
<dbReference type="SFLD" id="SFLDS00003">
    <property type="entry name" value="Haloacid_Dehalogenase"/>
    <property type="match status" value="1"/>
</dbReference>
<accession>A0A8C0NXL0</accession>
<keyword evidence="7 18" id="KW-0479">Metal-binding</keyword>
<comment type="catalytic activity">
    <reaction evidence="14 19">
        <text>ATP + H2O + phospholipidSide 1 = ADP + phosphate + phospholipidSide 2.</text>
        <dbReference type="EC" id="7.6.2.1"/>
    </reaction>
</comment>
<feature type="binding site" evidence="17">
    <location>
        <position position="546"/>
    </location>
    <ligand>
        <name>ATP</name>
        <dbReference type="ChEBI" id="CHEBI:30616"/>
    </ligand>
</feature>
<dbReference type="SFLD" id="SFLDF00027">
    <property type="entry name" value="p-type_atpase"/>
    <property type="match status" value="1"/>
</dbReference>
<dbReference type="GO" id="GO:0015914">
    <property type="term" value="P:phospholipid transport"/>
    <property type="evidence" value="ECO:0007669"/>
    <property type="project" value="InterPro"/>
</dbReference>
<evidence type="ECO:0000256" key="7">
    <source>
        <dbReference type="ARBA" id="ARBA00022723"/>
    </source>
</evidence>
<evidence type="ECO:0000256" key="2">
    <source>
        <dbReference type="ARBA" id="ARBA00004141"/>
    </source>
</evidence>
<feature type="transmembrane region" description="Helical" evidence="19">
    <location>
        <begin position="877"/>
        <end position="896"/>
    </location>
</feature>
<feature type="binding site" evidence="18">
    <location>
        <position position="678"/>
    </location>
    <ligand>
        <name>Mg(2+)</name>
        <dbReference type="ChEBI" id="CHEBI:18420"/>
    </ligand>
</feature>
<dbReference type="GO" id="GO:0140326">
    <property type="term" value="F:ATPase-coupled intramembrane lipid transporter activity"/>
    <property type="evidence" value="ECO:0007669"/>
    <property type="project" value="UniProtKB-EC"/>
</dbReference>
<dbReference type="CDD" id="cd02073">
    <property type="entry name" value="P-type_ATPase_APLT_Dnf-like"/>
    <property type="match status" value="1"/>
</dbReference>
<keyword evidence="5" id="KW-1003">Cell membrane</keyword>
<evidence type="ECO:0000256" key="3">
    <source>
        <dbReference type="ARBA" id="ARBA00004236"/>
    </source>
</evidence>
<organism evidence="22 23">
    <name type="scientific">Canis lupus familiaris</name>
    <name type="common">Dog</name>
    <name type="synonym">Canis familiaris</name>
    <dbReference type="NCBI Taxonomy" id="9615"/>
    <lineage>
        <taxon>Eukaryota</taxon>
        <taxon>Metazoa</taxon>
        <taxon>Chordata</taxon>
        <taxon>Craniata</taxon>
        <taxon>Vertebrata</taxon>
        <taxon>Euteleostomi</taxon>
        <taxon>Mammalia</taxon>
        <taxon>Eutheria</taxon>
        <taxon>Laurasiatheria</taxon>
        <taxon>Carnivora</taxon>
        <taxon>Caniformia</taxon>
        <taxon>Canidae</taxon>
        <taxon>Canis</taxon>
    </lineage>
</organism>
<dbReference type="SUPFAM" id="SSF56784">
    <property type="entry name" value="HAD-like"/>
    <property type="match status" value="1"/>
</dbReference>
<dbReference type="InterPro" id="IPR036412">
    <property type="entry name" value="HAD-like_sf"/>
</dbReference>
<feature type="transmembrane region" description="Helical" evidence="19">
    <location>
        <begin position="817"/>
        <end position="835"/>
    </location>
</feature>
<dbReference type="PRINTS" id="PR00119">
    <property type="entry name" value="CATATPASE"/>
</dbReference>
<evidence type="ECO:0000256" key="18">
    <source>
        <dbReference type="PIRSR" id="PIRSR606539-3"/>
    </source>
</evidence>
<comment type="subcellular location">
    <subcellularLocation>
        <location evidence="3">Cell membrane</location>
    </subcellularLocation>
    <subcellularLocation>
        <location evidence="2 19">Membrane</location>
        <topology evidence="2 19">Multi-pass membrane protein</topology>
    </subcellularLocation>
</comment>
<feature type="binding site" evidence="17">
    <location>
        <position position="371"/>
    </location>
    <ligand>
        <name>ATP</name>
        <dbReference type="ChEBI" id="CHEBI:30616"/>
    </ligand>
</feature>
<feature type="active site" description="4-aspartylphosphate intermediate" evidence="16">
    <location>
        <position position="371"/>
    </location>
</feature>
<evidence type="ECO:0000256" key="14">
    <source>
        <dbReference type="ARBA" id="ARBA00034036"/>
    </source>
</evidence>
<reference evidence="22" key="1">
    <citation type="submission" date="2019-03" db="EMBL/GenBank/DDBJ databases">
        <authorList>
            <person name="Warren W.C."/>
            <person name="Johnson G.S."/>
        </authorList>
    </citation>
    <scope>NUCLEOTIDE SEQUENCE [LARGE SCALE GENOMIC DNA]</scope>
    <source>
        <strain evidence="22">Basenji</strain>
    </source>
</reference>
<proteinExistence type="inferred from homology"/>
<dbReference type="InterPro" id="IPR006539">
    <property type="entry name" value="P-type_ATPase_IV"/>
</dbReference>
<evidence type="ECO:0000256" key="9">
    <source>
        <dbReference type="ARBA" id="ARBA00022840"/>
    </source>
</evidence>
<dbReference type="InterPro" id="IPR023214">
    <property type="entry name" value="HAD_sf"/>
</dbReference>
<dbReference type="FunFam" id="2.70.150.10:FF:000021">
    <property type="entry name" value="Phospholipid-transporting ATPase"/>
    <property type="match status" value="1"/>
</dbReference>
<evidence type="ECO:0000256" key="1">
    <source>
        <dbReference type="ARBA" id="ARBA00001946"/>
    </source>
</evidence>
<protein>
    <recommendedName>
        <fullName evidence="19">Phospholipid-transporting ATPase</fullName>
        <ecNumber evidence="19">7.6.2.1</ecNumber>
    </recommendedName>
</protein>
<evidence type="ECO:0000256" key="11">
    <source>
        <dbReference type="ARBA" id="ARBA00022967"/>
    </source>
</evidence>
<feature type="binding site" evidence="17">
    <location>
        <position position="513"/>
    </location>
    <ligand>
        <name>ATP</name>
        <dbReference type="ChEBI" id="CHEBI:30616"/>
    </ligand>
</feature>
<dbReference type="Pfam" id="PF13246">
    <property type="entry name" value="Cation_ATPase"/>
    <property type="match status" value="1"/>
</dbReference>
<dbReference type="InterPro" id="IPR018303">
    <property type="entry name" value="ATPase_P-typ_P_site"/>
</dbReference>
<feature type="binding site" evidence="18">
    <location>
        <position position="371"/>
    </location>
    <ligand>
        <name>Mg(2+)</name>
        <dbReference type="ChEBI" id="CHEBI:18420"/>
    </ligand>
</feature>
<feature type="binding site" evidence="17">
    <location>
        <position position="373"/>
    </location>
    <ligand>
        <name>ATP</name>
        <dbReference type="ChEBI" id="CHEBI:30616"/>
    </ligand>
</feature>
<keyword evidence="12 19" id="KW-1133">Transmembrane helix</keyword>
<sequence>MNVFKNEKKSLEKSQYFTTIFYPLLGFSLMFLEFTVLIDSGIFLFIYSTAKYNMWSFLPRYLYLQFSKAANAFFLFITILQQIPDVSPTGKYTTLLPLMIILTISGIKEIVEDYVSLLLVIVGDIVKASNGQFLPADMVLISSSEPQVTCYVATSNLDGETNLKLRQALLETAQMQTERQLSSLSGKIECEGPNRHFNTFIGTLYLNDESPVPIGPDQVLLRGTQLKNTQWVLGIVVYTGFETKFMQNSIKSPLKKSRVENVTNVQILVLFVLLLAMSLVSCVGAILWNVEGTWYFGTKGNLGFDLLVFIILYHNLIPISLLVTLEIVKYVQAMFINWDEDMHYKENNIYAIARTSNLNEELGQVKYLFSDKTGTLTCNIMKFKKCSIAGIIYGLSPSVLTESYEFNDPTLLQNFENGHPTKDYIKEFLTLLCVCHTVIPERDEDKIIYQASSPDEAALVKWVKKLGFVFTTRTPTSVTIEAVSSILNTFSCNRKRMSVIVRTPTGNLRLYCKGADTVIYERLSEDSLFMKETLTHLEHFAKGGLRTLCVAYTDLTEEEYQQWLTEYKKASSVIQDRMQSLEECYDKIEKKFLLLGATAIEDRLQARVPETIVTLLKANIRIWVLTGDKQETVYISYFLNLALSCRAVLCCRLSPLQKAEIVYLVKKHVGAITLAIGDGANDVGMIQMAHVGVGISGNEGMQATNNSDYSIAQFSYLEKLLLVHGAWNYFRVTKCILYCFYKNVVLYIIELWFAFVNGFSGQIIFEHWCISLYNVIFTSLPPFTLGIFEQCCSQKSLLTYPQLYTVSQTGKTFNTKVFWFQCINALVHSFILFWMPMKMLEHGNGFIVSYIQQSMFFSLEPVFLASVIFFFLQFSHLAIWGSIIIWMVFFAIYSFVWPTIPVAPEMTGQFHETDISLMLNLRGDIVFKLLQLFTYF</sequence>
<dbReference type="InterPro" id="IPR044492">
    <property type="entry name" value="P_typ_ATPase_HD_dom"/>
</dbReference>
<feature type="transmembrane region" description="Helical" evidence="19">
    <location>
        <begin position="265"/>
        <end position="287"/>
    </location>
</feature>
<feature type="binding site" evidence="17">
    <location>
        <position position="682"/>
    </location>
    <ligand>
        <name>ATP</name>
        <dbReference type="ChEBI" id="CHEBI:30616"/>
    </ligand>
</feature>
<keyword evidence="8 17" id="KW-0547">Nucleotide-binding</keyword>
<evidence type="ECO:0000313" key="23">
    <source>
        <dbReference type="Proteomes" id="UP000694429"/>
    </source>
</evidence>
<feature type="binding site" evidence="17">
    <location>
        <position position="658"/>
    </location>
    <ligand>
        <name>ATP</name>
        <dbReference type="ChEBI" id="CHEBI:30616"/>
    </ligand>
</feature>
<feature type="transmembrane region" description="Helical" evidence="19">
    <location>
        <begin position="92"/>
        <end position="111"/>
    </location>
</feature>
<feature type="transmembrane region" description="Helical" evidence="19">
    <location>
        <begin position="847"/>
        <end position="871"/>
    </location>
</feature>
<evidence type="ECO:0000256" key="15">
    <source>
        <dbReference type="ARBA" id="ARBA00051303"/>
    </source>
</evidence>
<feature type="binding site" evidence="17">
    <location>
        <position position="627"/>
    </location>
    <ligand>
        <name>ATP</name>
        <dbReference type="ChEBI" id="CHEBI:30616"/>
    </ligand>
</feature>
<name>A0A8C0NXL0_CANLF</name>
<dbReference type="EC" id="7.6.2.1" evidence="19"/>
<feature type="binding site" evidence="17">
    <location>
        <position position="456"/>
    </location>
    <ligand>
        <name>ATP</name>
        <dbReference type="ChEBI" id="CHEBI:30616"/>
    </ligand>
</feature>
<dbReference type="SUPFAM" id="SSF81665">
    <property type="entry name" value="Calcium ATPase, transmembrane domain M"/>
    <property type="match status" value="1"/>
</dbReference>
<dbReference type="Proteomes" id="UP000694429">
    <property type="component" value="Chromosome 25"/>
</dbReference>
<comment type="catalytic activity">
    <reaction evidence="15">
        <text>a 1,2-diacyl-sn-glycero-3-phospho-L-serine(out) + ATP + H2O = a 1,2-diacyl-sn-glycero-3-phospho-L-serine(in) + ADP + phosphate + H(+)</text>
        <dbReference type="Rhea" id="RHEA:38567"/>
        <dbReference type="ChEBI" id="CHEBI:15377"/>
        <dbReference type="ChEBI" id="CHEBI:15378"/>
        <dbReference type="ChEBI" id="CHEBI:30616"/>
        <dbReference type="ChEBI" id="CHEBI:43474"/>
        <dbReference type="ChEBI" id="CHEBI:57262"/>
        <dbReference type="ChEBI" id="CHEBI:456216"/>
    </reaction>
    <physiologicalReaction direction="left-to-right" evidence="15">
        <dbReference type="Rhea" id="RHEA:38568"/>
    </physiologicalReaction>
</comment>
<keyword evidence="9 17" id="KW-0067">ATP-binding</keyword>
<feature type="binding site" evidence="18">
    <location>
        <position position="373"/>
    </location>
    <ligand>
        <name>Mg(2+)</name>
        <dbReference type="ChEBI" id="CHEBI:18420"/>
    </ligand>
</feature>
<feature type="domain" description="P-type ATPase N-terminal" evidence="20">
    <location>
        <begin position="48"/>
        <end position="95"/>
    </location>
</feature>
<dbReference type="Gene3D" id="3.40.50.1000">
    <property type="entry name" value="HAD superfamily/HAD-like"/>
    <property type="match status" value="1"/>
</dbReference>
<feature type="domain" description="P-type ATPase C-terminal" evidence="21">
    <location>
        <begin position="705"/>
        <end position="911"/>
    </location>
</feature>
<feature type="transmembrane region" description="Helical" evidence="19">
    <location>
        <begin position="744"/>
        <end position="765"/>
    </location>
</feature>
<evidence type="ECO:0000313" key="22">
    <source>
        <dbReference type="Ensembl" id="ENSCAFP00030031107.1"/>
    </source>
</evidence>
<dbReference type="GO" id="GO:0005886">
    <property type="term" value="C:plasma membrane"/>
    <property type="evidence" value="ECO:0007669"/>
    <property type="project" value="UniProtKB-SubCell"/>
</dbReference>
<dbReference type="FunFam" id="3.40.1110.10:FF:000126">
    <property type="entry name" value="Phospholipid-transporting ATPase"/>
    <property type="match status" value="1"/>
</dbReference>
<dbReference type="SUPFAM" id="SSF81660">
    <property type="entry name" value="Metal cation-transporting ATPase, ATP-binding domain N"/>
    <property type="match status" value="1"/>
</dbReference>
<evidence type="ECO:0000256" key="12">
    <source>
        <dbReference type="ARBA" id="ARBA00022989"/>
    </source>
</evidence>
<evidence type="ECO:0000256" key="5">
    <source>
        <dbReference type="ARBA" id="ARBA00022475"/>
    </source>
</evidence>
<dbReference type="InterPro" id="IPR032630">
    <property type="entry name" value="P_typ_ATPase_c"/>
</dbReference>
<keyword evidence="13 19" id="KW-0472">Membrane</keyword>
<evidence type="ECO:0000259" key="20">
    <source>
        <dbReference type="Pfam" id="PF16209"/>
    </source>
</evidence>
<feature type="binding site" evidence="17">
    <location>
        <position position="628"/>
    </location>
    <ligand>
        <name>ATP</name>
        <dbReference type="ChEBI" id="CHEBI:30616"/>
    </ligand>
</feature>
<dbReference type="Gene3D" id="2.70.150.10">
    <property type="entry name" value="Calcium-transporting ATPase, cytoplasmic transduction domain A"/>
    <property type="match status" value="1"/>
</dbReference>
<evidence type="ECO:0000256" key="19">
    <source>
        <dbReference type="RuleBase" id="RU362033"/>
    </source>
</evidence>
<dbReference type="NCBIfam" id="TIGR01494">
    <property type="entry name" value="ATPase_P-type"/>
    <property type="match status" value="2"/>
</dbReference>
<dbReference type="AlphaFoldDB" id="A0A8C0NXL0"/>
<evidence type="ECO:0000256" key="4">
    <source>
        <dbReference type="ARBA" id="ARBA00008109"/>
    </source>
</evidence>
<evidence type="ECO:0000259" key="21">
    <source>
        <dbReference type="Pfam" id="PF16212"/>
    </source>
</evidence>
<evidence type="ECO:0000256" key="16">
    <source>
        <dbReference type="PIRSR" id="PIRSR606539-1"/>
    </source>
</evidence>
<feature type="binding site" evidence="17">
    <location>
        <position position="652"/>
    </location>
    <ligand>
        <name>ATP</name>
        <dbReference type="ChEBI" id="CHEBI:30616"/>
    </ligand>
</feature>
<dbReference type="InterPro" id="IPR008250">
    <property type="entry name" value="ATPase_P-typ_transduc_dom_A_sf"/>
</dbReference>
<feature type="binding site" evidence="17">
    <location>
        <position position="490"/>
    </location>
    <ligand>
        <name>ATP</name>
        <dbReference type="ChEBI" id="CHEBI:30616"/>
    </ligand>
</feature>
<dbReference type="Gene3D" id="3.40.1110.10">
    <property type="entry name" value="Calcium-transporting ATPase, cytoplasmic domain N"/>
    <property type="match status" value="1"/>
</dbReference>
<dbReference type="GO" id="GO:0005524">
    <property type="term" value="F:ATP binding"/>
    <property type="evidence" value="ECO:0007669"/>
    <property type="project" value="UniProtKB-UniRule"/>
</dbReference>
<feature type="transmembrane region" description="Helical" evidence="19">
    <location>
        <begin position="61"/>
        <end position="80"/>
    </location>
</feature>
<feature type="binding site" evidence="17">
    <location>
        <position position="626"/>
    </location>
    <ligand>
        <name>ATP</name>
        <dbReference type="ChEBI" id="CHEBI:30616"/>
    </ligand>
</feature>
<dbReference type="Pfam" id="PF16209">
    <property type="entry name" value="PhoLip_ATPase_N"/>
    <property type="match status" value="1"/>
</dbReference>
<feature type="transmembrane region" description="Helical" evidence="19">
    <location>
        <begin position="307"/>
        <end position="328"/>
    </location>
</feature>
<dbReference type="GO" id="GO:0000287">
    <property type="term" value="F:magnesium ion binding"/>
    <property type="evidence" value="ECO:0007669"/>
    <property type="project" value="UniProtKB-UniRule"/>
</dbReference>
<dbReference type="GO" id="GO:0016887">
    <property type="term" value="F:ATP hydrolysis activity"/>
    <property type="evidence" value="ECO:0007669"/>
    <property type="project" value="InterPro"/>
</dbReference>
<feature type="binding site" evidence="18">
    <location>
        <position position="682"/>
    </location>
    <ligand>
        <name>Mg(2+)</name>
        <dbReference type="ChEBI" id="CHEBI:18420"/>
    </ligand>
</feature>
<keyword evidence="10 18" id="KW-0460">Magnesium</keyword>
<dbReference type="PROSITE" id="PS00154">
    <property type="entry name" value="ATPASE_E1_E2"/>
    <property type="match status" value="1"/>
</dbReference>
<dbReference type="InterPro" id="IPR001757">
    <property type="entry name" value="P_typ_ATPase"/>
</dbReference>
<comment type="cofactor">
    <cofactor evidence="1 18">
        <name>Mg(2+)</name>
        <dbReference type="ChEBI" id="CHEBI:18420"/>
    </cofactor>
</comment>
<dbReference type="SUPFAM" id="SSF81653">
    <property type="entry name" value="Calcium ATPase, transduction domain A"/>
    <property type="match status" value="1"/>
</dbReference>
<keyword evidence="6 19" id="KW-0812">Transmembrane</keyword>
<dbReference type="InterPro" id="IPR023298">
    <property type="entry name" value="ATPase_P-typ_TM_dom_sf"/>
</dbReference>
<keyword evidence="11 19" id="KW-1278">Translocase</keyword>
<dbReference type="SFLD" id="SFLDG00002">
    <property type="entry name" value="C1.7:_P-type_atpase_like"/>
    <property type="match status" value="1"/>
</dbReference>
<dbReference type="InterPro" id="IPR032631">
    <property type="entry name" value="P-type_ATPase_N"/>
</dbReference>